<sequence length="1288" mass="129434">MEYSAQPYADDAARRAANCGVAGDGSPLWTSDYASLPANSITSVRYLYRPDLAPGQTVGLVMPLQRSTSAASLALADNAPLPWFRQYFTDASGRVYSTFNGNSASNGIGGGYVQAASALVRHSIGMPASVAPGDLFPITVTPRTIGSPINGLNAVSRNVEITLDFPNTYIQPLESSIAPALPPGATYTLTPANLGVDGLPGTGDPGEAPAKLVLHLNDLAAPGGAVGPTPHQGHVTVYPPITFQAQAAYVSPVGAYPLVGLVTATNDLSFGDWTGVTNIAPVALLQDRTERVSTTVSGVAGFQMSKALVSGGTEDNSDPANPVIRITAGQPFGYAISFGNATSLAKGQLRMVDLLPFDGDVRGTTGLGPLQMLTADGAMANAGQGTIGIEYTLTPSATVQTQLQIVGNEDAATGVAWVAYMPGAVFPAGVTALRFTTSSTLQPGYSGIANLTMRSTRPLTPATTLFNDVFGRELVANGLVLTASGRVALAGQAAASLVGTVFNDANMNNLPDPGEAGIAGVTATLTCVAGPACTAGEAHSAVTDATGAYSFAPGATVDGVANFPGLASGSWTLSIAPAAGWANVGSTAGTVNGAASGTAAGRSISGIVVPIGGTAIDYLFAEQELGDLTINKALTLPGGVTGPFDFAFTATCDLPTAGSVYPATLSGYPTNTAVTITDLPAGANCTVTEDTPLPTAPAMYEWAAPSTPAAVVVPANSNVAVTVTNALNPLLGSITITKDLTLPGDAPGPFTFTYTATCDLPTAGSVFPASLTYPTATSTTIPNVPAGAQCVVAEGALPTAPANYTWGPAAANANVTVPLNASAPVTMASTLVRVLAGIEVTKTLALPAGVTGPFSFGFTATCNLPTPGSTFGATLANYPTNTRVTIPGIPSGASCAVTENAPLPTAPNGYEWGAPSVPAAVTVPSSGVASVGVTNTLIQQFGTITINKTLPLPAGVTGPFNFTYTATCDLPSAGTVFPASLTYPTATSTTIANVPAGAQCVVAEGALPTAPTNFSWGPAAANATVTVPANSDIATTMASTLVRQQAGIEVTKTLALPAGVTGPFSFGFTATCDLPAAGTTYTATLADYPTNNKVTIANVPAGANCTVVEDQPLPTAPTNYDWAAPSVPAPVVVPATGVVAVGVTNALTAKQGNIQVNATTTLPDGVAGPFSFTLTATCDLPTAGTVHTATLTAPPGAMAMITGVQAGAQCTMTQTTPDAPVGYRWADPAFDQTTVTVEADTDMPVALANSLTRMQAANPVPVPVDSRVALLLLAMLMAAAAGLHMRKR</sequence>
<dbReference type="Gene3D" id="2.60.40.10">
    <property type="entry name" value="Immunoglobulins"/>
    <property type="match status" value="1"/>
</dbReference>
<dbReference type="Pfam" id="PF19407">
    <property type="entry name" value="DUF5979"/>
    <property type="match status" value="6"/>
</dbReference>
<evidence type="ECO:0000313" key="2">
    <source>
        <dbReference type="EMBL" id="QMV71879.1"/>
    </source>
</evidence>
<dbReference type="InterPro" id="IPR046022">
    <property type="entry name" value="DUF5979"/>
</dbReference>
<dbReference type="InterPro" id="IPR013783">
    <property type="entry name" value="Ig-like_fold"/>
</dbReference>
<name>A0A7G5ED04_9BURK</name>
<reference evidence="2 3" key="1">
    <citation type="journal article" date="2020" name="G3 (Bethesda)">
        <title>CeMbio - The Caenorhabditis elegans Microbiome Resource.</title>
        <authorList>
            <person name="Dirksen P."/>
            <person name="Assie A."/>
            <person name="Zimmermann J."/>
            <person name="Zhang F."/>
            <person name="Tietje A.M."/>
            <person name="Marsh S.A."/>
            <person name="Felix M.A."/>
            <person name="Shapira M."/>
            <person name="Kaleta C."/>
            <person name="Schulenburg H."/>
            <person name="Samuel B."/>
        </authorList>
    </citation>
    <scope>NUCLEOTIDE SEQUENCE [LARGE SCALE GENOMIC DNA]</scope>
    <source>
        <strain evidence="2 3">BIGb0172</strain>
    </source>
</reference>
<accession>A0A7G5ED04</accession>
<dbReference type="Proteomes" id="UP000515240">
    <property type="component" value="Chromosome"/>
</dbReference>
<feature type="domain" description="DUF5979" evidence="1">
    <location>
        <begin position="735"/>
        <end position="826"/>
    </location>
</feature>
<keyword evidence="3" id="KW-1185">Reference proteome</keyword>
<gene>
    <name evidence="2" type="ORF">HS961_02975</name>
</gene>
<evidence type="ECO:0000313" key="3">
    <source>
        <dbReference type="Proteomes" id="UP000515240"/>
    </source>
</evidence>
<dbReference type="EMBL" id="CP058554">
    <property type="protein sequence ID" value="QMV71879.1"/>
    <property type="molecule type" value="Genomic_DNA"/>
</dbReference>
<proteinExistence type="predicted"/>
<feature type="domain" description="DUF5979" evidence="1">
    <location>
        <begin position="838"/>
        <end position="936"/>
    </location>
</feature>
<dbReference type="RefSeq" id="WP_182326308.1">
    <property type="nucleotide sequence ID" value="NZ_CP058554.1"/>
</dbReference>
<organism evidence="2 3">
    <name type="scientific">Comamonas piscis</name>
    <dbReference type="NCBI Taxonomy" id="1562974"/>
    <lineage>
        <taxon>Bacteria</taxon>
        <taxon>Pseudomonadati</taxon>
        <taxon>Pseudomonadota</taxon>
        <taxon>Betaproteobacteria</taxon>
        <taxon>Burkholderiales</taxon>
        <taxon>Comamonadaceae</taxon>
        <taxon>Comamonas</taxon>
    </lineage>
</organism>
<feature type="domain" description="DUF5979" evidence="1">
    <location>
        <begin position="1048"/>
        <end position="1147"/>
    </location>
</feature>
<evidence type="ECO:0000259" key="1">
    <source>
        <dbReference type="Pfam" id="PF19407"/>
    </source>
</evidence>
<feature type="domain" description="DUF5979" evidence="1">
    <location>
        <begin position="1167"/>
        <end position="1250"/>
    </location>
</feature>
<feature type="domain" description="DUF5979" evidence="1">
    <location>
        <begin position="629"/>
        <end position="726"/>
    </location>
</feature>
<dbReference type="SUPFAM" id="SSF117074">
    <property type="entry name" value="Hypothetical protein PA1324"/>
    <property type="match status" value="1"/>
</dbReference>
<protein>
    <recommendedName>
        <fullName evidence="1">DUF5979 domain-containing protein</fullName>
    </recommendedName>
</protein>
<feature type="domain" description="DUF5979" evidence="1">
    <location>
        <begin position="945"/>
        <end position="1031"/>
    </location>
</feature>
<dbReference type="KEGG" id="cpis:HS961_02975"/>